<dbReference type="Proteomes" id="UP000231658">
    <property type="component" value="Unassembled WGS sequence"/>
</dbReference>
<dbReference type="OrthoDB" id="7278101at2"/>
<reference evidence="1 2" key="1">
    <citation type="submission" date="2016-07" db="EMBL/GenBank/DDBJ databases">
        <authorList>
            <person name="Lefevre C.T."/>
        </authorList>
    </citation>
    <scope>NUCLEOTIDE SEQUENCE [LARGE SCALE GENOMIC DNA]</scope>
    <source>
        <strain evidence="1">PR1</strain>
    </source>
</reference>
<dbReference type="EMBL" id="FLYE01000012">
    <property type="protein sequence ID" value="SCA56158.1"/>
    <property type="molecule type" value="Genomic_DNA"/>
</dbReference>
<accession>A0A1C3RFX5</accession>
<dbReference type="Gene3D" id="1.25.40.10">
    <property type="entry name" value="Tetratricopeptide repeat domain"/>
    <property type="match status" value="1"/>
</dbReference>
<protein>
    <submittedName>
        <fullName evidence="1">Uncharacterized protein</fullName>
    </submittedName>
</protein>
<sequence>MITTDLDDKRALAQTLFDSGQLKDAIALQLEVFNQTQKISDLKAFVSFIIANQDYKGALDMLALLQRSPKGYEDPETIRNFGLCYTRSGQHALALPFLSKYIDIKSDDALMHDCLAQCYFHLSDNDNSRYHGACSLTLKDAQSQAPVLTTLETCRIPAFNSLQKMKNVIAFSISGEEKNTLRGALQAADSAKRLYGQWTCRFYLDQTVPARIQKALQAKGAELIMMDTDEADLRTSLWKLHVCMDEHIDRYLIRDHMNAITPREVAAVDQWINSDKHFHIMRDHVSQCALVPAGLWGGVQGALANMGTLLYKFLTHTRPQAKMDELFCEQNLWPTIKQSCLIHDSCHDLESITAFPKKTALPNGKYVGQPFSG</sequence>
<gene>
    <name evidence="1" type="ORF">MTBPR1_20006</name>
</gene>
<dbReference type="STRING" id="1867952.MTBPR1_20006"/>
<organism evidence="1 2">
    <name type="scientific">Candidatus Terasakiella magnetica</name>
    <dbReference type="NCBI Taxonomy" id="1867952"/>
    <lineage>
        <taxon>Bacteria</taxon>
        <taxon>Pseudomonadati</taxon>
        <taxon>Pseudomonadota</taxon>
        <taxon>Alphaproteobacteria</taxon>
        <taxon>Rhodospirillales</taxon>
        <taxon>Terasakiellaceae</taxon>
        <taxon>Terasakiella</taxon>
    </lineage>
</organism>
<dbReference type="SUPFAM" id="SSF48452">
    <property type="entry name" value="TPR-like"/>
    <property type="match status" value="1"/>
</dbReference>
<dbReference type="RefSeq" id="WP_069186841.1">
    <property type="nucleotide sequence ID" value="NZ_FLYE01000012.1"/>
</dbReference>
<dbReference type="AlphaFoldDB" id="A0A1C3RFX5"/>
<name>A0A1C3RFX5_9PROT</name>
<keyword evidence="2" id="KW-1185">Reference proteome</keyword>
<evidence type="ECO:0000313" key="2">
    <source>
        <dbReference type="Proteomes" id="UP000231658"/>
    </source>
</evidence>
<evidence type="ECO:0000313" key="1">
    <source>
        <dbReference type="EMBL" id="SCA56158.1"/>
    </source>
</evidence>
<proteinExistence type="predicted"/>
<dbReference type="InterPro" id="IPR011990">
    <property type="entry name" value="TPR-like_helical_dom_sf"/>
</dbReference>